<comment type="caution">
    <text evidence="3">The sequence shown here is derived from an EMBL/GenBank/DDBJ whole genome shotgun (WGS) entry which is preliminary data.</text>
</comment>
<organism evidence="3 4">
    <name type="scientific">Acinetobacter calcoaceticus</name>
    <dbReference type="NCBI Taxonomy" id="471"/>
    <lineage>
        <taxon>Bacteria</taxon>
        <taxon>Pseudomonadati</taxon>
        <taxon>Pseudomonadota</taxon>
        <taxon>Gammaproteobacteria</taxon>
        <taxon>Moraxellales</taxon>
        <taxon>Moraxellaceae</taxon>
        <taxon>Acinetobacter</taxon>
        <taxon>Acinetobacter calcoaceticus/baumannii complex</taxon>
    </lineage>
</organism>
<dbReference type="Pfam" id="PF03929">
    <property type="entry name" value="PepSY_TM"/>
    <property type="match status" value="1"/>
</dbReference>
<evidence type="ECO:0000256" key="2">
    <source>
        <dbReference type="SAM" id="Phobius"/>
    </source>
</evidence>
<evidence type="ECO:0000313" key="4">
    <source>
        <dbReference type="Proteomes" id="UP000294963"/>
    </source>
</evidence>
<dbReference type="PANTHER" id="PTHR34219">
    <property type="entry name" value="IRON-REGULATED INNER MEMBRANE PROTEIN-RELATED"/>
    <property type="match status" value="1"/>
</dbReference>
<dbReference type="Proteomes" id="UP000294963">
    <property type="component" value="Unassembled WGS sequence"/>
</dbReference>
<evidence type="ECO:0000256" key="1">
    <source>
        <dbReference type="SAM" id="MobiDB-lite"/>
    </source>
</evidence>
<feature type="transmembrane region" description="Helical" evidence="2">
    <location>
        <begin position="468"/>
        <end position="486"/>
    </location>
</feature>
<feature type="region of interest" description="Disordered" evidence="1">
    <location>
        <begin position="546"/>
        <end position="588"/>
    </location>
</feature>
<keyword evidence="2" id="KW-0812">Transmembrane</keyword>
<dbReference type="EMBL" id="SLVJ01000010">
    <property type="protein sequence ID" value="TCM67034.1"/>
    <property type="molecule type" value="Genomic_DNA"/>
</dbReference>
<keyword evidence="2" id="KW-1133">Transmembrane helix</keyword>
<feature type="transmembrane region" description="Helical" evidence="2">
    <location>
        <begin position="411"/>
        <end position="430"/>
    </location>
</feature>
<feature type="compositionally biased region" description="Low complexity" evidence="1">
    <location>
        <begin position="556"/>
        <end position="579"/>
    </location>
</feature>
<dbReference type="OrthoDB" id="9776609at2"/>
<feature type="transmembrane region" description="Helical" evidence="2">
    <location>
        <begin position="154"/>
        <end position="175"/>
    </location>
</feature>
<feature type="transmembrane region" description="Helical" evidence="2">
    <location>
        <begin position="12"/>
        <end position="36"/>
    </location>
</feature>
<dbReference type="AlphaFoldDB" id="A0A4R1XRS3"/>
<gene>
    <name evidence="3" type="ORF">EC844_11075</name>
</gene>
<feature type="transmembrane region" description="Helical" evidence="2">
    <location>
        <begin position="196"/>
        <end position="223"/>
    </location>
</feature>
<feature type="transmembrane region" description="Helical" evidence="2">
    <location>
        <begin position="442"/>
        <end position="461"/>
    </location>
</feature>
<feature type="transmembrane region" description="Helical" evidence="2">
    <location>
        <begin position="368"/>
        <end position="390"/>
    </location>
</feature>
<accession>A0A4R1XRS3</accession>
<protein>
    <submittedName>
        <fullName evidence="3">Putative iron-regulated membrane protein</fullName>
    </submittedName>
</protein>
<feature type="transmembrane region" description="Helical" evidence="2">
    <location>
        <begin position="506"/>
        <end position="528"/>
    </location>
</feature>
<sequence>MKQGFRQCMAWLHTWTGLVVGWVLFFVFLTGTAGYVQVELSRWMQPERPLLQSEYPDLKTQTALAYQYLNSHPETKAAERWGMSFINGQRGSEQLTVNWTLPAKADESYGEYKQVVLDTHTGQPLSAQVQPRETAGGDRLYRMHYALHYIPYDWAIRIIGICTMLMFVAMISGVITHKKIFKDFFSFRPAKGQRSWLDGHVILSVIALPFHLMITYSGLIFFLNAYMPLGVPLAYGEGAQSVDHFYAELYQSDRFSKDSANIPVIPLAEAATQFVDVPALVQVAEQHWGPWQVEGGSFYPAKGDIAAKLELYRSSTQVERRYTSMEFNLLTAEQIQQSNAVLDSGPLKVGNVMLGLHEGLFASPLLRWFYVITGLIGTAMIATGLVLWTVKRRPKHLKAGKMSFGHALVERLNIAAVAGLPLAIAVYFWANRLIAADFAQRAAWEVHSLFISLGLALLYALCRPIVRAWFELLSLAALAYLALPILNALTTDRHLGVTLAAQDYVLASIDIGFVLIGLLLGWSAYAVWRKRLQILKLAAPKAKRGGKAIAAQTPKQQDQQHQQQDQKQQQDQNQQQGQHDQQHDQEQT</sequence>
<keyword evidence="2" id="KW-0472">Membrane</keyword>
<dbReference type="PANTHER" id="PTHR34219:SF4">
    <property type="entry name" value="PEPSY DOMAIN-CONTAINING PROTEIN"/>
    <property type="match status" value="1"/>
</dbReference>
<keyword evidence="4" id="KW-1185">Reference proteome</keyword>
<proteinExistence type="predicted"/>
<reference evidence="3 4" key="1">
    <citation type="submission" date="2019-03" db="EMBL/GenBank/DDBJ databases">
        <title>Genomic analyses of the natural microbiome of Caenorhabditis elegans.</title>
        <authorList>
            <person name="Samuel B."/>
        </authorList>
    </citation>
    <scope>NUCLEOTIDE SEQUENCE [LARGE SCALE GENOMIC DNA]</scope>
    <source>
        <strain evidence="3 4">JUb89</strain>
    </source>
</reference>
<dbReference type="InterPro" id="IPR005625">
    <property type="entry name" value="PepSY-ass_TM"/>
</dbReference>
<name>A0A4R1XRS3_ACICA</name>
<evidence type="ECO:0000313" key="3">
    <source>
        <dbReference type="EMBL" id="TCM67034.1"/>
    </source>
</evidence>